<dbReference type="SMART" id="SM00530">
    <property type="entry name" value="HTH_XRE"/>
    <property type="match status" value="1"/>
</dbReference>
<dbReference type="AlphaFoldDB" id="A0A270B4P4"/>
<evidence type="ECO:0000313" key="3">
    <source>
        <dbReference type="Proteomes" id="UP000216033"/>
    </source>
</evidence>
<proteinExistence type="predicted"/>
<dbReference type="InterPro" id="IPR039060">
    <property type="entry name" value="Antitox_HigA"/>
</dbReference>
<dbReference type="PANTHER" id="PTHR40455">
    <property type="entry name" value="ANTITOXIN HIGA"/>
    <property type="match status" value="1"/>
</dbReference>
<dbReference type="PROSITE" id="PS50943">
    <property type="entry name" value="HTH_CROC1"/>
    <property type="match status" value="1"/>
</dbReference>
<keyword evidence="3" id="KW-1185">Reference proteome</keyword>
<dbReference type="GO" id="GO:0006355">
    <property type="term" value="P:regulation of DNA-templated transcription"/>
    <property type="evidence" value="ECO:0007669"/>
    <property type="project" value="InterPro"/>
</dbReference>
<dbReference type="EMBL" id="NDFP01000028">
    <property type="protein sequence ID" value="PAL19982.1"/>
    <property type="molecule type" value="Genomic_DNA"/>
</dbReference>
<dbReference type="InterPro" id="IPR001387">
    <property type="entry name" value="Cro/C1-type_HTH"/>
</dbReference>
<gene>
    <name evidence="2" type="ORF">B9K05_13505</name>
</gene>
<comment type="caution">
    <text evidence="2">The sequence shown here is derived from an EMBL/GenBank/DDBJ whole genome shotgun (WGS) entry which is preliminary data.</text>
</comment>
<evidence type="ECO:0000259" key="1">
    <source>
        <dbReference type="PROSITE" id="PS50943"/>
    </source>
</evidence>
<name>A0A270B4P4_9PROT</name>
<dbReference type="Gene3D" id="1.10.260.40">
    <property type="entry name" value="lambda repressor-like DNA-binding domains"/>
    <property type="match status" value="1"/>
</dbReference>
<dbReference type="SUPFAM" id="SSF47413">
    <property type="entry name" value="lambda repressor-like DNA-binding domains"/>
    <property type="match status" value="1"/>
</dbReference>
<dbReference type="CDD" id="cd00093">
    <property type="entry name" value="HTH_XRE"/>
    <property type="match status" value="1"/>
</dbReference>
<dbReference type="PANTHER" id="PTHR40455:SF1">
    <property type="entry name" value="ANTITOXIN HIGA"/>
    <property type="match status" value="1"/>
</dbReference>
<dbReference type="GO" id="GO:0001046">
    <property type="term" value="F:core promoter sequence-specific DNA binding"/>
    <property type="evidence" value="ECO:0007669"/>
    <property type="project" value="TreeGrafter"/>
</dbReference>
<dbReference type="OrthoDB" id="9796786at2"/>
<dbReference type="RefSeq" id="WP_095352059.1">
    <property type="nucleotide sequence ID" value="NZ_NDFO01000028.1"/>
</dbReference>
<dbReference type="Pfam" id="PF01381">
    <property type="entry name" value="HTH_3"/>
    <property type="match status" value="1"/>
</dbReference>
<dbReference type="InterPro" id="IPR010982">
    <property type="entry name" value="Lambda_DNA-bd_dom_sf"/>
</dbReference>
<evidence type="ECO:0000313" key="2">
    <source>
        <dbReference type="EMBL" id="PAL19982.1"/>
    </source>
</evidence>
<sequence length="132" mass="15141">MTDHIKIIHTEEEYNNALQEVEQYFLSPPKVGTDAGDRFDLLILLIEAYETKKHPIEYPDPVSAIRCRMDDRNLNQRELGCLTGISESKISEVLNYHRGLSLDMIRKLSAVLKIPTDILVQEYPLLRSDLAS</sequence>
<accession>A0A270B4P4</accession>
<dbReference type="Proteomes" id="UP000216033">
    <property type="component" value="Unassembled WGS sequence"/>
</dbReference>
<feature type="domain" description="HTH cro/C1-type" evidence="1">
    <location>
        <begin position="72"/>
        <end position="119"/>
    </location>
</feature>
<reference evidence="2 3" key="1">
    <citation type="submission" date="2017-04" db="EMBL/GenBank/DDBJ databases">
        <title>Kefir bacterial isolates.</title>
        <authorList>
            <person name="Kim Y."/>
            <person name="Blasche S."/>
            <person name="Patil K.R."/>
        </authorList>
    </citation>
    <scope>NUCLEOTIDE SEQUENCE [LARGE SCALE GENOMIC DNA]</scope>
    <source>
        <strain evidence="2 3">KR-2</strain>
    </source>
</reference>
<protein>
    <recommendedName>
        <fullName evidence="1">HTH cro/C1-type domain-containing protein</fullName>
    </recommendedName>
</protein>
<organism evidence="2 3">
    <name type="scientific">Acetobacter syzygii</name>
    <dbReference type="NCBI Taxonomy" id="146476"/>
    <lineage>
        <taxon>Bacteria</taxon>
        <taxon>Pseudomonadati</taxon>
        <taxon>Pseudomonadota</taxon>
        <taxon>Alphaproteobacteria</taxon>
        <taxon>Acetobacterales</taxon>
        <taxon>Acetobacteraceae</taxon>
        <taxon>Acetobacter</taxon>
    </lineage>
</organism>